<gene>
    <name evidence="1" type="ORF">Geu3261_0105_003</name>
</gene>
<evidence type="ECO:0000313" key="2">
    <source>
        <dbReference type="Proteomes" id="UP000032675"/>
    </source>
</evidence>
<reference evidence="1 2" key="1">
    <citation type="submission" date="2012-11" db="EMBL/GenBank/DDBJ databases">
        <title>Whole genome sequence of Gluconacetobacter europaeus NBRC3261.</title>
        <authorList>
            <person name="Azuma Y."/>
            <person name="Higashiura N."/>
            <person name="Hirakawa H."/>
            <person name="Matsushita K."/>
        </authorList>
    </citation>
    <scope>NUCLEOTIDE SEQUENCE [LARGE SCALE GENOMIC DNA]</scope>
    <source>
        <strain evidence="1 2">NBRC 3261</strain>
    </source>
</reference>
<dbReference type="RefSeq" id="WP_048851494.1">
    <property type="nucleotide sequence ID" value="NZ_BANI01000095.1"/>
</dbReference>
<organism evidence="1 2">
    <name type="scientific">Komagataeibacter europaeus NBRC 3261</name>
    <dbReference type="NCBI Taxonomy" id="1234669"/>
    <lineage>
        <taxon>Bacteria</taxon>
        <taxon>Pseudomonadati</taxon>
        <taxon>Pseudomonadota</taxon>
        <taxon>Alphaproteobacteria</taxon>
        <taxon>Acetobacterales</taxon>
        <taxon>Acetobacteraceae</taxon>
        <taxon>Komagataeibacter</taxon>
    </lineage>
</organism>
<proteinExistence type="predicted"/>
<dbReference type="Proteomes" id="UP000032675">
    <property type="component" value="Unassembled WGS sequence"/>
</dbReference>
<name>A0A0D6Q1F6_KOMEU</name>
<dbReference type="AlphaFoldDB" id="A0A0D6Q1F6"/>
<accession>A0A0D6Q1F6</accession>
<dbReference type="EMBL" id="BANI01000095">
    <property type="protein sequence ID" value="GAN96800.1"/>
    <property type="molecule type" value="Genomic_DNA"/>
</dbReference>
<sequence length="69" mass="7763">MVKAQKTQTLPPARQEEEISDLYNQITDTVAVMVQMGPESRSLIRDFLEGLDENLTVANVKAALEAEWE</sequence>
<protein>
    <submittedName>
        <fullName evidence="1">Uncharacterized protein</fullName>
    </submittedName>
</protein>
<evidence type="ECO:0000313" key="1">
    <source>
        <dbReference type="EMBL" id="GAN96800.1"/>
    </source>
</evidence>
<comment type="caution">
    <text evidence="1">The sequence shown here is derived from an EMBL/GenBank/DDBJ whole genome shotgun (WGS) entry which is preliminary data.</text>
</comment>